<dbReference type="Pfam" id="PF02347">
    <property type="entry name" value="GDC-P"/>
    <property type="match status" value="1"/>
</dbReference>
<dbReference type="GO" id="GO:0004375">
    <property type="term" value="F:glycine dehydrogenase (decarboxylating) activity"/>
    <property type="evidence" value="ECO:0007669"/>
    <property type="project" value="InterPro"/>
</dbReference>
<gene>
    <name evidence="3" type="ORF">NBR_LOCUS15748</name>
</gene>
<keyword evidence="1" id="KW-0560">Oxidoreductase</keyword>
<sequence>MQRCVLGGAESALRAFRSAAKTSARTVRYDAFADRHIGPSRLEKQQMLDFLGFTTLDELTNTNVPNQIKLDREMNLPQAADEYSMLRELKKISELNKVYRSYIGMGYYDTIVPAVILRNITQNIGWISQYTPYQAEISQGRLESLLNFQTMVLLDPFLHPQNVDVAKTRSDPIGVELGTLNFDSGSIDKDVAAVVIQYPDTEGRIRNLEQLIAKAHEQGVSVY</sequence>
<dbReference type="GO" id="GO:0019464">
    <property type="term" value="P:glycine decarboxylation via glycine cleavage system"/>
    <property type="evidence" value="ECO:0007669"/>
    <property type="project" value="TreeGrafter"/>
</dbReference>
<dbReference type="AlphaFoldDB" id="A0A0N4YG31"/>
<evidence type="ECO:0000259" key="2">
    <source>
        <dbReference type="Pfam" id="PF02347"/>
    </source>
</evidence>
<evidence type="ECO:0000313" key="5">
    <source>
        <dbReference type="WBParaSite" id="NBR_0001574701-mRNA-1"/>
    </source>
</evidence>
<dbReference type="EMBL" id="UYSL01021869">
    <property type="protein sequence ID" value="VDL79342.1"/>
    <property type="molecule type" value="Genomic_DNA"/>
</dbReference>
<dbReference type="WBParaSite" id="NBR_0001574701-mRNA-1">
    <property type="protein sequence ID" value="NBR_0001574701-mRNA-1"/>
    <property type="gene ID" value="NBR_0001574701"/>
</dbReference>
<dbReference type="PANTHER" id="PTHR11773">
    <property type="entry name" value="GLYCINE DEHYDROGENASE, DECARBOXYLATING"/>
    <property type="match status" value="1"/>
</dbReference>
<dbReference type="InterPro" id="IPR049315">
    <property type="entry name" value="GDC-P_N"/>
</dbReference>
<evidence type="ECO:0000313" key="3">
    <source>
        <dbReference type="EMBL" id="VDL79342.1"/>
    </source>
</evidence>
<dbReference type="Gene3D" id="3.40.640.10">
    <property type="entry name" value="Type I PLP-dependent aspartate aminotransferase-like (Major domain)"/>
    <property type="match status" value="2"/>
</dbReference>
<dbReference type="InterPro" id="IPR015424">
    <property type="entry name" value="PyrdxlP-dep_Trfase"/>
</dbReference>
<keyword evidence="4" id="KW-1185">Reference proteome</keyword>
<dbReference type="GO" id="GO:0030170">
    <property type="term" value="F:pyridoxal phosphate binding"/>
    <property type="evidence" value="ECO:0007669"/>
    <property type="project" value="TreeGrafter"/>
</dbReference>
<reference evidence="3 4" key="2">
    <citation type="submission" date="2018-11" db="EMBL/GenBank/DDBJ databases">
        <authorList>
            <consortium name="Pathogen Informatics"/>
        </authorList>
    </citation>
    <scope>NUCLEOTIDE SEQUENCE [LARGE SCALE GENOMIC DNA]</scope>
</reference>
<dbReference type="InterPro" id="IPR020581">
    <property type="entry name" value="GDC_P"/>
</dbReference>
<dbReference type="Proteomes" id="UP000271162">
    <property type="component" value="Unassembled WGS sequence"/>
</dbReference>
<dbReference type="GO" id="GO:0005960">
    <property type="term" value="C:glycine cleavage complex"/>
    <property type="evidence" value="ECO:0007669"/>
    <property type="project" value="TreeGrafter"/>
</dbReference>
<dbReference type="GO" id="GO:0005739">
    <property type="term" value="C:mitochondrion"/>
    <property type="evidence" value="ECO:0007669"/>
    <property type="project" value="TreeGrafter"/>
</dbReference>
<evidence type="ECO:0000313" key="4">
    <source>
        <dbReference type="Proteomes" id="UP000271162"/>
    </source>
</evidence>
<dbReference type="SUPFAM" id="SSF53383">
    <property type="entry name" value="PLP-dependent transferases"/>
    <property type="match status" value="1"/>
</dbReference>
<dbReference type="InterPro" id="IPR015421">
    <property type="entry name" value="PyrdxlP-dep_Trfase_major"/>
</dbReference>
<reference evidence="5" key="1">
    <citation type="submission" date="2017-02" db="UniProtKB">
        <authorList>
            <consortium name="WormBaseParasite"/>
        </authorList>
    </citation>
    <scope>IDENTIFICATION</scope>
</reference>
<accession>A0A0N4YG31</accession>
<organism evidence="5">
    <name type="scientific">Nippostrongylus brasiliensis</name>
    <name type="common">Rat hookworm</name>
    <dbReference type="NCBI Taxonomy" id="27835"/>
    <lineage>
        <taxon>Eukaryota</taxon>
        <taxon>Metazoa</taxon>
        <taxon>Ecdysozoa</taxon>
        <taxon>Nematoda</taxon>
        <taxon>Chromadorea</taxon>
        <taxon>Rhabditida</taxon>
        <taxon>Rhabditina</taxon>
        <taxon>Rhabditomorpha</taxon>
        <taxon>Strongyloidea</taxon>
        <taxon>Heligmosomidae</taxon>
        <taxon>Nippostrongylus</taxon>
    </lineage>
</organism>
<proteinExistence type="predicted"/>
<protein>
    <submittedName>
        <fullName evidence="5">Glycine dehydrogenase (decarboxylating), mitochondrial (inferred by orthology to a human protein)</fullName>
    </submittedName>
</protein>
<evidence type="ECO:0000256" key="1">
    <source>
        <dbReference type="ARBA" id="ARBA00023002"/>
    </source>
</evidence>
<name>A0A0N4YG31_NIPBR</name>
<feature type="domain" description="Glycine cleavage system P-protein N-terminal" evidence="2">
    <location>
        <begin position="34"/>
        <end position="153"/>
    </location>
</feature>
<dbReference type="GO" id="GO:0016594">
    <property type="term" value="F:glycine binding"/>
    <property type="evidence" value="ECO:0007669"/>
    <property type="project" value="TreeGrafter"/>
</dbReference>
<dbReference type="STRING" id="27835.A0A0N4YG31"/>
<dbReference type="PANTHER" id="PTHR11773:SF1">
    <property type="entry name" value="GLYCINE DEHYDROGENASE (DECARBOXYLATING), MITOCHONDRIAL"/>
    <property type="match status" value="1"/>
</dbReference>